<dbReference type="InterPro" id="IPR012310">
    <property type="entry name" value="DNA_ligase_ATP-dep_cent"/>
</dbReference>
<dbReference type="GO" id="GO:0003910">
    <property type="term" value="F:DNA ligase (ATP) activity"/>
    <property type="evidence" value="ECO:0007669"/>
    <property type="project" value="InterPro"/>
</dbReference>
<dbReference type="GO" id="GO:0006281">
    <property type="term" value="P:DNA repair"/>
    <property type="evidence" value="ECO:0007669"/>
    <property type="project" value="UniProtKB-KW"/>
</dbReference>
<dbReference type="Pfam" id="PF01068">
    <property type="entry name" value="DNA_ligase_A_M"/>
    <property type="match status" value="1"/>
</dbReference>
<dbReference type="GO" id="GO:0006260">
    <property type="term" value="P:DNA replication"/>
    <property type="evidence" value="ECO:0007669"/>
    <property type="project" value="UniProtKB-KW"/>
</dbReference>
<proteinExistence type="predicted"/>
<evidence type="ECO:0000313" key="6">
    <source>
        <dbReference type="EMBL" id="KAG6947535.1"/>
    </source>
</evidence>
<dbReference type="PANTHER" id="PTHR47810">
    <property type="entry name" value="DNA LIGASE"/>
    <property type="match status" value="1"/>
</dbReference>
<reference evidence="6" key="1">
    <citation type="submission" date="2021-01" db="EMBL/GenBank/DDBJ databases">
        <title>Phytophthora aleatoria, a newly-described species from Pinus radiata is distinct from Phytophthora cactorum isolates based on comparative genomics.</title>
        <authorList>
            <person name="Mcdougal R."/>
            <person name="Panda P."/>
            <person name="Williams N."/>
            <person name="Studholme D.J."/>
        </authorList>
    </citation>
    <scope>NUCLEOTIDE SEQUENCE</scope>
    <source>
        <strain evidence="6">NZFS 3830</strain>
    </source>
</reference>
<keyword evidence="4" id="KW-0234">DNA repair</keyword>
<evidence type="ECO:0000256" key="2">
    <source>
        <dbReference type="ARBA" id="ARBA00022705"/>
    </source>
</evidence>
<dbReference type="PROSITE" id="PS50160">
    <property type="entry name" value="DNA_LIGASE_A3"/>
    <property type="match status" value="1"/>
</dbReference>
<dbReference type="VEuPathDB" id="FungiDB:PC110_g18008"/>
<gene>
    <name evidence="6" type="ORF">JG687_00016044</name>
</gene>
<dbReference type="GO" id="GO:0006310">
    <property type="term" value="P:DNA recombination"/>
    <property type="evidence" value="ECO:0007669"/>
    <property type="project" value="InterPro"/>
</dbReference>
<name>A0A8T1TVD9_9STRA</name>
<feature type="domain" description="ATP-dependent DNA ligase family profile" evidence="5">
    <location>
        <begin position="300"/>
        <end position="387"/>
    </location>
</feature>
<dbReference type="EMBL" id="JAENGZ010001534">
    <property type="protein sequence ID" value="KAG6947535.1"/>
    <property type="molecule type" value="Genomic_DNA"/>
</dbReference>
<dbReference type="AlphaFoldDB" id="A0A8T1TVD9"/>
<accession>A0A8T1TVD9</accession>
<dbReference type="Proteomes" id="UP000688947">
    <property type="component" value="Unassembled WGS sequence"/>
</dbReference>
<dbReference type="GO" id="GO:0005524">
    <property type="term" value="F:ATP binding"/>
    <property type="evidence" value="ECO:0007669"/>
    <property type="project" value="InterPro"/>
</dbReference>
<evidence type="ECO:0000256" key="4">
    <source>
        <dbReference type="ARBA" id="ARBA00023204"/>
    </source>
</evidence>
<dbReference type="VEuPathDB" id="FungiDB:PC110_g18011"/>
<sequence length="474" mass="53282">MSQTAKEAFRYSSIPDAQVFGLYFSANYCKLCRNFTPKLTELYLHLREHEFYVKTIPTLIFVDQEGNVVNRDGRSLVNIAAINENNHQTVEWVASQTRQWGISLSLFDENDALVHAAGRAPEDIDVPGGYYAAYTTCSGYTGMKVTVSVPTIVQSGKNLGKKNATNALTQAYKDILSKYKNKIKYGYTIEEIAAPQQLAGLPFPMALQTWRDHGYKQQYPLSVQLKLDGLCMLAQLDGNGGVRLATRRLHDIPGFEAVKAALLRMFHESDMTTLTIDGELYPNGISLQTISSIVRSTSISEQVKEKLAFHVFDCFDVNDPQMNFATRYPLLRTFVRSAQSMFVQLTETKRVDDPSQADSFFAETVAKGYEGIVYKSMDLEETNDAEYIIVDFAQGKGKDMGCVVFELETADGKRFCSVPNGTYDYRKDPYKQAVKDFPGKFMAKLAKVLFDNLSKDGVPLRGRIVQIGRDYNFD</sequence>
<keyword evidence="1" id="KW-0436">Ligase</keyword>
<organism evidence="6 7">
    <name type="scientific">Phytophthora cactorum</name>
    <dbReference type="NCBI Taxonomy" id="29920"/>
    <lineage>
        <taxon>Eukaryota</taxon>
        <taxon>Sar</taxon>
        <taxon>Stramenopiles</taxon>
        <taxon>Oomycota</taxon>
        <taxon>Peronosporomycetes</taxon>
        <taxon>Peronosporales</taxon>
        <taxon>Peronosporaceae</taxon>
        <taxon>Phytophthora</taxon>
    </lineage>
</organism>
<evidence type="ECO:0000259" key="5">
    <source>
        <dbReference type="PROSITE" id="PS50160"/>
    </source>
</evidence>
<keyword evidence="2" id="KW-0235">DNA replication</keyword>
<dbReference type="VEuPathDB" id="FungiDB:PC110_g21875"/>
<evidence type="ECO:0000313" key="7">
    <source>
        <dbReference type="Proteomes" id="UP000688947"/>
    </source>
</evidence>
<evidence type="ECO:0000256" key="3">
    <source>
        <dbReference type="ARBA" id="ARBA00022763"/>
    </source>
</evidence>
<protein>
    <recommendedName>
        <fullName evidence="5">ATP-dependent DNA ligase family profile domain-containing protein</fullName>
    </recommendedName>
</protein>
<dbReference type="InterPro" id="IPR050326">
    <property type="entry name" value="NAD_dep_DNA_ligaseB"/>
</dbReference>
<evidence type="ECO:0000256" key="1">
    <source>
        <dbReference type="ARBA" id="ARBA00022598"/>
    </source>
</evidence>
<keyword evidence="3" id="KW-0227">DNA damage</keyword>
<dbReference type="PANTHER" id="PTHR47810:SF5">
    <property type="entry name" value="LIGASE, PUTATIVE-RELATED"/>
    <property type="match status" value="1"/>
</dbReference>
<dbReference type="OrthoDB" id="189920at2759"/>
<comment type="caution">
    <text evidence="6">The sequence shown here is derived from an EMBL/GenBank/DDBJ whole genome shotgun (WGS) entry which is preliminary data.</text>
</comment>